<protein>
    <submittedName>
        <fullName evidence="2">Uncharacterized protein</fullName>
    </submittedName>
</protein>
<keyword evidence="3" id="KW-1185">Reference proteome</keyword>
<gene>
    <name evidence="2" type="ORF">NDU88_000179</name>
</gene>
<organism evidence="2 3">
    <name type="scientific">Pleurodeles waltl</name>
    <name type="common">Iberian ribbed newt</name>
    <dbReference type="NCBI Taxonomy" id="8319"/>
    <lineage>
        <taxon>Eukaryota</taxon>
        <taxon>Metazoa</taxon>
        <taxon>Chordata</taxon>
        <taxon>Craniata</taxon>
        <taxon>Vertebrata</taxon>
        <taxon>Euteleostomi</taxon>
        <taxon>Amphibia</taxon>
        <taxon>Batrachia</taxon>
        <taxon>Caudata</taxon>
        <taxon>Salamandroidea</taxon>
        <taxon>Salamandridae</taxon>
        <taxon>Pleurodelinae</taxon>
        <taxon>Pleurodeles</taxon>
    </lineage>
</organism>
<dbReference type="EMBL" id="JANPWB010000015">
    <property type="protein sequence ID" value="KAJ1086984.1"/>
    <property type="molecule type" value="Genomic_DNA"/>
</dbReference>
<dbReference type="AlphaFoldDB" id="A0AAV7L8Z1"/>
<sequence>AHSAIKAMTRAAWMGRALAKVLNPGPRPDEAADSSLGALTGAPGPARASGHKKLKAGFLTLLHGSVSSSCLFI</sequence>
<dbReference type="Proteomes" id="UP001066276">
    <property type="component" value="Chromosome 11"/>
</dbReference>
<proteinExistence type="predicted"/>
<comment type="caution">
    <text evidence="2">The sequence shown here is derived from an EMBL/GenBank/DDBJ whole genome shotgun (WGS) entry which is preliminary data.</text>
</comment>
<feature type="non-terminal residue" evidence="2">
    <location>
        <position position="1"/>
    </location>
</feature>
<evidence type="ECO:0000256" key="1">
    <source>
        <dbReference type="SAM" id="MobiDB-lite"/>
    </source>
</evidence>
<feature type="region of interest" description="Disordered" evidence="1">
    <location>
        <begin position="24"/>
        <end position="44"/>
    </location>
</feature>
<evidence type="ECO:0000313" key="3">
    <source>
        <dbReference type="Proteomes" id="UP001066276"/>
    </source>
</evidence>
<reference evidence="2" key="1">
    <citation type="journal article" date="2022" name="bioRxiv">
        <title>Sequencing and chromosome-scale assembly of the giantPleurodeles waltlgenome.</title>
        <authorList>
            <person name="Brown T."/>
            <person name="Elewa A."/>
            <person name="Iarovenko S."/>
            <person name="Subramanian E."/>
            <person name="Araus A.J."/>
            <person name="Petzold A."/>
            <person name="Susuki M."/>
            <person name="Suzuki K.-i.T."/>
            <person name="Hayashi T."/>
            <person name="Toyoda A."/>
            <person name="Oliveira C."/>
            <person name="Osipova E."/>
            <person name="Leigh N.D."/>
            <person name="Simon A."/>
            <person name="Yun M.H."/>
        </authorList>
    </citation>
    <scope>NUCLEOTIDE SEQUENCE</scope>
    <source>
        <strain evidence="2">20211129_DDA</strain>
        <tissue evidence="2">Liver</tissue>
    </source>
</reference>
<accession>A0AAV7L8Z1</accession>
<evidence type="ECO:0000313" key="2">
    <source>
        <dbReference type="EMBL" id="KAJ1086984.1"/>
    </source>
</evidence>
<name>A0AAV7L8Z1_PLEWA</name>